<gene>
    <name evidence="8" type="ORF">Scaly_1330700</name>
</gene>
<dbReference type="InterPro" id="IPR007527">
    <property type="entry name" value="Znf_SWIM"/>
</dbReference>
<keyword evidence="4 6" id="KW-0862">Zinc</keyword>
<evidence type="ECO:0000256" key="1">
    <source>
        <dbReference type="ARBA" id="ARBA00005889"/>
    </source>
</evidence>
<name>A0AAW2Q7A3_9LAMI</name>
<comment type="caution">
    <text evidence="8">The sequence shown here is derived from an EMBL/GenBank/DDBJ whole genome shotgun (WGS) entry which is preliminary data.</text>
</comment>
<keyword evidence="3 5" id="KW-0863">Zinc-finger</keyword>
<evidence type="ECO:0000256" key="4">
    <source>
        <dbReference type="ARBA" id="ARBA00022833"/>
    </source>
</evidence>
<proteinExistence type="inferred from homology"/>
<dbReference type="PANTHER" id="PTHR31669">
    <property type="entry name" value="PROTEIN FAR1-RELATED SEQUENCE 10-RELATED"/>
    <property type="match status" value="1"/>
</dbReference>
<keyword evidence="6" id="KW-0539">Nucleus</keyword>
<dbReference type="GO" id="GO:0008270">
    <property type="term" value="F:zinc ion binding"/>
    <property type="evidence" value="ECO:0007669"/>
    <property type="project" value="UniProtKB-UniRule"/>
</dbReference>
<comment type="subcellular location">
    <subcellularLocation>
        <location evidence="6">Nucleus</location>
    </subcellularLocation>
</comment>
<accession>A0AAW2Q7A3</accession>
<keyword evidence="2 6" id="KW-0479">Metal-binding</keyword>
<comment type="similarity">
    <text evidence="1 6">Belongs to the FHY3/FAR1 family.</text>
</comment>
<protein>
    <recommendedName>
        <fullName evidence="6">Protein FAR1-RELATED SEQUENCE</fullName>
    </recommendedName>
</protein>
<dbReference type="AlphaFoldDB" id="A0AAW2Q7A3"/>
<evidence type="ECO:0000256" key="5">
    <source>
        <dbReference type="PROSITE-ProRule" id="PRU00325"/>
    </source>
</evidence>
<organism evidence="8">
    <name type="scientific">Sesamum calycinum</name>
    <dbReference type="NCBI Taxonomy" id="2727403"/>
    <lineage>
        <taxon>Eukaryota</taxon>
        <taxon>Viridiplantae</taxon>
        <taxon>Streptophyta</taxon>
        <taxon>Embryophyta</taxon>
        <taxon>Tracheophyta</taxon>
        <taxon>Spermatophyta</taxon>
        <taxon>Magnoliopsida</taxon>
        <taxon>eudicotyledons</taxon>
        <taxon>Gunneridae</taxon>
        <taxon>Pentapetalae</taxon>
        <taxon>asterids</taxon>
        <taxon>lamiids</taxon>
        <taxon>Lamiales</taxon>
        <taxon>Pedaliaceae</taxon>
        <taxon>Sesamum</taxon>
    </lineage>
</organism>
<dbReference type="Pfam" id="PF04434">
    <property type="entry name" value="SWIM"/>
    <property type="match status" value="1"/>
</dbReference>
<evidence type="ECO:0000256" key="3">
    <source>
        <dbReference type="ARBA" id="ARBA00022771"/>
    </source>
</evidence>
<feature type="domain" description="SWIM-type" evidence="7">
    <location>
        <begin position="80"/>
        <end position="116"/>
    </location>
</feature>
<dbReference type="PROSITE" id="PS50966">
    <property type="entry name" value="ZF_SWIM"/>
    <property type="match status" value="1"/>
</dbReference>
<evidence type="ECO:0000313" key="8">
    <source>
        <dbReference type="EMBL" id="KAL0363755.1"/>
    </source>
</evidence>
<dbReference type="GO" id="GO:0006355">
    <property type="term" value="P:regulation of DNA-templated transcription"/>
    <property type="evidence" value="ECO:0007669"/>
    <property type="project" value="UniProtKB-UniRule"/>
</dbReference>
<dbReference type="InterPro" id="IPR006564">
    <property type="entry name" value="Znf_PMZ"/>
</dbReference>
<sequence length="323" mass="36522">MLQDKYEDEAKADFDTWHRQPGLKSPSPYGKQMAKIYTHAVFKKFQVEVLGVVACHPKLEGKDGPTTTFKVQDFEQNKVHKVMWNDKTADTSCTCRLFEYNGFLCRHVMIILQISGVNNIPAKYILKRWTKDAKKREAVKQVGATVSRNQWYNDLCQCACKLGNEGSLCQETYSIVFAALEEALRKCENINSSVQHVTGPSSPSNDCLHEFGEVTRICLMDPKCHDKYRDKLNLRVPTIGGISGNPDIVPVDQLNRIAPNRDDCFSNQAHIEELMVMNLVVFLGTMELKHCTSPLFRKISRNGLGYCHGAALLYLGRKKEISG</sequence>
<dbReference type="EMBL" id="JACGWM010000007">
    <property type="protein sequence ID" value="KAL0363755.1"/>
    <property type="molecule type" value="Genomic_DNA"/>
</dbReference>
<dbReference type="GO" id="GO:0005634">
    <property type="term" value="C:nucleus"/>
    <property type="evidence" value="ECO:0007669"/>
    <property type="project" value="UniProtKB-SubCell"/>
</dbReference>
<dbReference type="PANTHER" id="PTHR31669:SF62">
    <property type="entry name" value="PROTEIN FAR1-RELATED SEQUENCE 1"/>
    <property type="match status" value="1"/>
</dbReference>
<dbReference type="SMART" id="SM00575">
    <property type="entry name" value="ZnF_PMZ"/>
    <property type="match status" value="1"/>
</dbReference>
<reference evidence="8" key="2">
    <citation type="journal article" date="2024" name="Plant">
        <title>Genomic evolution and insights into agronomic trait innovations of Sesamum species.</title>
        <authorList>
            <person name="Miao H."/>
            <person name="Wang L."/>
            <person name="Qu L."/>
            <person name="Liu H."/>
            <person name="Sun Y."/>
            <person name="Le M."/>
            <person name="Wang Q."/>
            <person name="Wei S."/>
            <person name="Zheng Y."/>
            <person name="Lin W."/>
            <person name="Duan Y."/>
            <person name="Cao H."/>
            <person name="Xiong S."/>
            <person name="Wang X."/>
            <person name="Wei L."/>
            <person name="Li C."/>
            <person name="Ma Q."/>
            <person name="Ju M."/>
            <person name="Zhao R."/>
            <person name="Li G."/>
            <person name="Mu C."/>
            <person name="Tian Q."/>
            <person name="Mei H."/>
            <person name="Zhang T."/>
            <person name="Gao T."/>
            <person name="Zhang H."/>
        </authorList>
    </citation>
    <scope>NUCLEOTIDE SEQUENCE</scope>
    <source>
        <strain evidence="8">KEN8</strain>
    </source>
</reference>
<evidence type="ECO:0000259" key="7">
    <source>
        <dbReference type="PROSITE" id="PS50966"/>
    </source>
</evidence>
<evidence type="ECO:0000256" key="6">
    <source>
        <dbReference type="RuleBase" id="RU367018"/>
    </source>
</evidence>
<reference evidence="8" key="1">
    <citation type="submission" date="2020-06" db="EMBL/GenBank/DDBJ databases">
        <authorList>
            <person name="Li T."/>
            <person name="Hu X."/>
            <person name="Zhang T."/>
            <person name="Song X."/>
            <person name="Zhang H."/>
            <person name="Dai N."/>
            <person name="Sheng W."/>
            <person name="Hou X."/>
            <person name="Wei L."/>
        </authorList>
    </citation>
    <scope>NUCLEOTIDE SEQUENCE</scope>
    <source>
        <strain evidence="8">KEN8</strain>
        <tissue evidence="8">Leaf</tissue>
    </source>
</reference>
<evidence type="ECO:0000256" key="2">
    <source>
        <dbReference type="ARBA" id="ARBA00022723"/>
    </source>
</evidence>
<comment type="function">
    <text evidence="6">Putative transcription activator involved in regulating light control of development.</text>
</comment>
<dbReference type="InterPro" id="IPR031052">
    <property type="entry name" value="FHY3/FAR1"/>
</dbReference>